<dbReference type="FunFam" id="3.40.50.300:FF:000225">
    <property type="entry name" value="Thymidylate kinase"/>
    <property type="match status" value="1"/>
</dbReference>
<evidence type="ECO:0000256" key="2">
    <source>
        <dbReference type="ARBA" id="ARBA00012980"/>
    </source>
</evidence>
<reference evidence="14 15" key="1">
    <citation type="submission" date="2014-03" db="EMBL/GenBank/DDBJ databases">
        <title>Genomics of Bifidobacteria.</title>
        <authorList>
            <person name="Ventura M."/>
            <person name="Milani C."/>
            <person name="Lugli G.A."/>
        </authorList>
    </citation>
    <scope>NUCLEOTIDE SEQUENCE [LARGE SCALE GENOMIC DNA]</scope>
    <source>
        <strain evidence="14 15">DSM 23969</strain>
    </source>
</reference>
<gene>
    <name evidence="11" type="primary">tmk</name>
    <name evidence="14" type="ORF">BBIA_1105</name>
</gene>
<evidence type="ECO:0000256" key="7">
    <source>
        <dbReference type="ARBA" id="ARBA00022777"/>
    </source>
</evidence>
<name>A0A086ZLS8_9BIFI</name>
<dbReference type="GO" id="GO:0005829">
    <property type="term" value="C:cytosol"/>
    <property type="evidence" value="ECO:0007669"/>
    <property type="project" value="TreeGrafter"/>
</dbReference>
<keyword evidence="15" id="KW-1185">Reference proteome</keyword>
<dbReference type="RefSeq" id="WP_051924018.1">
    <property type="nucleotide sequence ID" value="NZ_JDUU01000012.1"/>
</dbReference>
<evidence type="ECO:0000256" key="5">
    <source>
        <dbReference type="ARBA" id="ARBA00022727"/>
    </source>
</evidence>
<keyword evidence="8 11" id="KW-0067">ATP-binding</keyword>
<feature type="compositionally biased region" description="Basic residues" evidence="12">
    <location>
        <begin position="248"/>
        <end position="258"/>
    </location>
</feature>
<evidence type="ECO:0000256" key="10">
    <source>
        <dbReference type="ARBA" id="ARBA00057735"/>
    </source>
</evidence>
<dbReference type="SUPFAM" id="SSF52540">
    <property type="entry name" value="P-loop containing nucleoside triphosphate hydrolases"/>
    <property type="match status" value="1"/>
</dbReference>
<dbReference type="InterPro" id="IPR039430">
    <property type="entry name" value="Thymidylate_kin-like_dom"/>
</dbReference>
<evidence type="ECO:0000313" key="15">
    <source>
        <dbReference type="Proteomes" id="UP000029108"/>
    </source>
</evidence>
<sequence length="258" mass="27737">MTGLFISFEGVDGVGKTTQVKRLRRYLRDLGRETVVTREPGGTPLGKAIRRMLLEGVVADPNGGKNAKSVPVDIAARTEALLFAADRAQHVAEVIRPALTRGAVVITDRYIDSSLAYQAGGRELTSYEIRNLSMWATNNLLPDRTYLLDMDPAASHARLRHGEDRMESAGDGFQSRTRQAFLDLAAGDPDRFRVIDAGRSVEEVWETIQADIDALLANAGANAVPADGVSASRVGQASAAKPGPKSGSKPRNRKGGSR</sequence>
<evidence type="ECO:0000256" key="6">
    <source>
        <dbReference type="ARBA" id="ARBA00022741"/>
    </source>
</evidence>
<dbReference type="Pfam" id="PF02223">
    <property type="entry name" value="Thymidylate_kin"/>
    <property type="match status" value="1"/>
</dbReference>
<dbReference type="Proteomes" id="UP000029108">
    <property type="component" value="Unassembled WGS sequence"/>
</dbReference>
<dbReference type="CDD" id="cd01672">
    <property type="entry name" value="TMPK"/>
    <property type="match status" value="1"/>
</dbReference>
<dbReference type="InterPro" id="IPR027417">
    <property type="entry name" value="P-loop_NTPase"/>
</dbReference>
<evidence type="ECO:0000256" key="11">
    <source>
        <dbReference type="HAMAP-Rule" id="MF_00165"/>
    </source>
</evidence>
<accession>A0A086ZLS8</accession>
<dbReference type="OrthoDB" id="9774907at2"/>
<dbReference type="GO" id="GO:0006235">
    <property type="term" value="P:dTTP biosynthetic process"/>
    <property type="evidence" value="ECO:0007669"/>
    <property type="project" value="UniProtKB-UniRule"/>
</dbReference>
<dbReference type="GO" id="GO:0006233">
    <property type="term" value="P:dTDP biosynthetic process"/>
    <property type="evidence" value="ECO:0007669"/>
    <property type="project" value="InterPro"/>
</dbReference>
<evidence type="ECO:0000256" key="12">
    <source>
        <dbReference type="SAM" id="MobiDB-lite"/>
    </source>
</evidence>
<evidence type="ECO:0000256" key="1">
    <source>
        <dbReference type="ARBA" id="ARBA00009776"/>
    </source>
</evidence>
<proteinExistence type="inferred from homology"/>
<dbReference type="PANTHER" id="PTHR10344:SF4">
    <property type="entry name" value="UMP-CMP KINASE 2, MITOCHONDRIAL"/>
    <property type="match status" value="1"/>
</dbReference>
<dbReference type="InterPro" id="IPR018094">
    <property type="entry name" value="Thymidylate_kinase"/>
</dbReference>
<evidence type="ECO:0000256" key="4">
    <source>
        <dbReference type="ARBA" id="ARBA00022679"/>
    </source>
</evidence>
<dbReference type="PANTHER" id="PTHR10344">
    <property type="entry name" value="THYMIDYLATE KINASE"/>
    <property type="match status" value="1"/>
</dbReference>
<dbReference type="AlphaFoldDB" id="A0A086ZLS8"/>
<feature type="region of interest" description="Disordered" evidence="12">
    <location>
        <begin position="227"/>
        <end position="258"/>
    </location>
</feature>
<dbReference type="GO" id="GO:0006227">
    <property type="term" value="P:dUDP biosynthetic process"/>
    <property type="evidence" value="ECO:0007669"/>
    <property type="project" value="TreeGrafter"/>
</dbReference>
<feature type="domain" description="Thymidylate kinase-like" evidence="13">
    <location>
        <begin position="8"/>
        <end position="208"/>
    </location>
</feature>
<dbReference type="EMBL" id="JGYN01000034">
    <property type="protein sequence ID" value="KFI47478.1"/>
    <property type="molecule type" value="Genomic_DNA"/>
</dbReference>
<dbReference type="NCBIfam" id="TIGR00041">
    <property type="entry name" value="DTMP_kinase"/>
    <property type="match status" value="1"/>
</dbReference>
<dbReference type="eggNOG" id="COG0125">
    <property type="taxonomic scope" value="Bacteria"/>
</dbReference>
<dbReference type="PROSITE" id="PS01331">
    <property type="entry name" value="THYMIDYLATE_KINASE"/>
    <property type="match status" value="1"/>
</dbReference>
<evidence type="ECO:0000256" key="9">
    <source>
        <dbReference type="ARBA" id="ARBA00048743"/>
    </source>
</evidence>
<dbReference type="Gene3D" id="3.40.50.300">
    <property type="entry name" value="P-loop containing nucleotide triphosphate hydrolases"/>
    <property type="match status" value="1"/>
</dbReference>
<comment type="function">
    <text evidence="10 11">Phosphorylation of dTMP to form dTDP in both de novo and salvage pathways of dTTP synthesis.</text>
</comment>
<organism evidence="14 15">
    <name type="scientific">Bifidobacterium biavatii DSM 23969</name>
    <dbReference type="NCBI Taxonomy" id="1437608"/>
    <lineage>
        <taxon>Bacteria</taxon>
        <taxon>Bacillati</taxon>
        <taxon>Actinomycetota</taxon>
        <taxon>Actinomycetes</taxon>
        <taxon>Bifidobacteriales</taxon>
        <taxon>Bifidobacteriaceae</taxon>
        <taxon>Bifidobacterium</taxon>
    </lineage>
</organism>
<dbReference type="GO" id="GO:0005524">
    <property type="term" value="F:ATP binding"/>
    <property type="evidence" value="ECO:0007669"/>
    <property type="project" value="UniProtKB-UniRule"/>
</dbReference>
<dbReference type="EC" id="2.7.4.9" evidence="2 11"/>
<keyword evidence="6 11" id="KW-0547">Nucleotide-binding</keyword>
<dbReference type="HAMAP" id="MF_00165">
    <property type="entry name" value="Thymidylate_kinase"/>
    <property type="match status" value="1"/>
</dbReference>
<evidence type="ECO:0000256" key="8">
    <source>
        <dbReference type="ARBA" id="ARBA00022840"/>
    </source>
</evidence>
<dbReference type="STRING" id="1437608.GCA_000771645_00430"/>
<evidence type="ECO:0000313" key="14">
    <source>
        <dbReference type="EMBL" id="KFI47478.1"/>
    </source>
</evidence>
<evidence type="ECO:0000256" key="3">
    <source>
        <dbReference type="ARBA" id="ARBA00017144"/>
    </source>
</evidence>
<dbReference type="InterPro" id="IPR018095">
    <property type="entry name" value="Thymidylate_kin_CS"/>
</dbReference>
<evidence type="ECO:0000259" key="13">
    <source>
        <dbReference type="Pfam" id="PF02223"/>
    </source>
</evidence>
<dbReference type="GO" id="GO:0004798">
    <property type="term" value="F:dTMP kinase activity"/>
    <property type="evidence" value="ECO:0007669"/>
    <property type="project" value="UniProtKB-UniRule"/>
</dbReference>
<comment type="caution">
    <text evidence="14">The sequence shown here is derived from an EMBL/GenBank/DDBJ whole genome shotgun (WGS) entry which is preliminary data.</text>
</comment>
<comment type="similarity">
    <text evidence="1 11">Belongs to the thymidylate kinase family.</text>
</comment>
<comment type="catalytic activity">
    <reaction evidence="9 11">
        <text>dTMP + ATP = dTDP + ADP</text>
        <dbReference type="Rhea" id="RHEA:13517"/>
        <dbReference type="ChEBI" id="CHEBI:30616"/>
        <dbReference type="ChEBI" id="CHEBI:58369"/>
        <dbReference type="ChEBI" id="CHEBI:63528"/>
        <dbReference type="ChEBI" id="CHEBI:456216"/>
        <dbReference type="EC" id="2.7.4.9"/>
    </reaction>
</comment>
<keyword evidence="5 11" id="KW-0545">Nucleotide biosynthesis</keyword>
<keyword evidence="7 11" id="KW-0418">Kinase</keyword>
<protein>
    <recommendedName>
        <fullName evidence="3 11">Thymidylate kinase</fullName>
        <ecNumber evidence="2 11">2.7.4.9</ecNumber>
    </recommendedName>
    <alternativeName>
        <fullName evidence="11">dTMP kinase</fullName>
    </alternativeName>
</protein>
<feature type="binding site" evidence="11">
    <location>
        <begin position="10"/>
        <end position="17"/>
    </location>
    <ligand>
        <name>ATP</name>
        <dbReference type="ChEBI" id="CHEBI:30616"/>
    </ligand>
</feature>
<keyword evidence="4 11" id="KW-0808">Transferase</keyword>